<evidence type="ECO:0000259" key="2">
    <source>
        <dbReference type="Pfam" id="PF00085"/>
    </source>
</evidence>
<dbReference type="CDD" id="cd02947">
    <property type="entry name" value="TRX_family"/>
    <property type="match status" value="1"/>
</dbReference>
<dbReference type="InterPro" id="IPR013766">
    <property type="entry name" value="Thioredoxin_domain"/>
</dbReference>
<comment type="similarity">
    <text evidence="1">Belongs to the thioredoxin family.</text>
</comment>
<evidence type="ECO:0000313" key="3">
    <source>
        <dbReference type="EMBL" id="KAK3247907.1"/>
    </source>
</evidence>
<sequence>MLNGKVITSKCLHSSEALRKRKHNLARKPLCRSLTTFSSIDDLGTDEVLPVVKYTPSILSENVRKADALGFSAERIPNYHVSRLKALNRSFYHNPEGLEESELRKNLEDVYDAFAIGSTPKKVVNQQEPKNKPANLIQIHSTEELQQAMQSLETANVLVACYFWKENCYACHSVVPKLYSVAAKYEQVVFLKISFDDHDSLCRSLQVERLPFIQLYRGSYGLLDSFAIPLTNIQTLRTALDLHSAEQCSLACLLECPYPCLPSWPKFGQPEAIYEDS</sequence>
<feature type="domain" description="Thioredoxin" evidence="2">
    <location>
        <begin position="141"/>
        <end position="219"/>
    </location>
</feature>
<dbReference type="Proteomes" id="UP001190700">
    <property type="component" value="Unassembled WGS sequence"/>
</dbReference>
<dbReference type="Pfam" id="PF00085">
    <property type="entry name" value="Thioredoxin"/>
    <property type="match status" value="1"/>
</dbReference>
<dbReference type="GO" id="GO:0045454">
    <property type="term" value="P:cell redox homeostasis"/>
    <property type="evidence" value="ECO:0007669"/>
    <property type="project" value="TreeGrafter"/>
</dbReference>
<keyword evidence="4" id="KW-1185">Reference proteome</keyword>
<dbReference type="InterPro" id="IPR036249">
    <property type="entry name" value="Thioredoxin-like_sf"/>
</dbReference>
<comment type="caution">
    <text evidence="3">The sequence shown here is derived from an EMBL/GenBank/DDBJ whole genome shotgun (WGS) entry which is preliminary data.</text>
</comment>
<dbReference type="EMBL" id="LGRX02028559">
    <property type="protein sequence ID" value="KAK3247907.1"/>
    <property type="molecule type" value="Genomic_DNA"/>
</dbReference>
<evidence type="ECO:0000313" key="4">
    <source>
        <dbReference type="Proteomes" id="UP001190700"/>
    </source>
</evidence>
<name>A0AAE0C3U3_9CHLO</name>
<accession>A0AAE0C3U3</accession>
<proteinExistence type="inferred from homology"/>
<gene>
    <name evidence="3" type="ORF">CYMTET_42607</name>
</gene>
<protein>
    <recommendedName>
        <fullName evidence="2">Thioredoxin domain-containing protein</fullName>
    </recommendedName>
</protein>
<dbReference type="AlphaFoldDB" id="A0AAE0C3U3"/>
<evidence type="ECO:0000256" key="1">
    <source>
        <dbReference type="ARBA" id="ARBA00008987"/>
    </source>
</evidence>
<dbReference type="PANTHER" id="PTHR43601">
    <property type="entry name" value="THIOREDOXIN, MITOCHONDRIAL"/>
    <property type="match status" value="1"/>
</dbReference>
<dbReference type="PANTHER" id="PTHR43601:SF32">
    <property type="entry name" value="THIOREDOXIN-LIKE 2-2, CHLOROPLASTIC"/>
    <property type="match status" value="1"/>
</dbReference>
<organism evidence="3 4">
    <name type="scientific">Cymbomonas tetramitiformis</name>
    <dbReference type="NCBI Taxonomy" id="36881"/>
    <lineage>
        <taxon>Eukaryota</taxon>
        <taxon>Viridiplantae</taxon>
        <taxon>Chlorophyta</taxon>
        <taxon>Pyramimonadophyceae</taxon>
        <taxon>Pyramimonadales</taxon>
        <taxon>Pyramimonadaceae</taxon>
        <taxon>Cymbomonas</taxon>
    </lineage>
</organism>
<dbReference type="SUPFAM" id="SSF52833">
    <property type="entry name" value="Thioredoxin-like"/>
    <property type="match status" value="1"/>
</dbReference>
<dbReference type="Gene3D" id="3.40.30.10">
    <property type="entry name" value="Glutaredoxin"/>
    <property type="match status" value="1"/>
</dbReference>
<reference evidence="3 4" key="1">
    <citation type="journal article" date="2015" name="Genome Biol. Evol.">
        <title>Comparative Genomics of a Bacterivorous Green Alga Reveals Evolutionary Causalities and Consequences of Phago-Mixotrophic Mode of Nutrition.</title>
        <authorList>
            <person name="Burns J.A."/>
            <person name="Paasch A."/>
            <person name="Narechania A."/>
            <person name="Kim E."/>
        </authorList>
    </citation>
    <scope>NUCLEOTIDE SEQUENCE [LARGE SCALE GENOMIC DNA]</scope>
    <source>
        <strain evidence="3 4">PLY_AMNH</strain>
    </source>
</reference>